<proteinExistence type="predicted"/>
<comment type="caution">
    <text evidence="1">The sequence shown here is derived from an EMBL/GenBank/DDBJ whole genome shotgun (WGS) entry which is preliminary data.</text>
</comment>
<sequence>MQQNSHMKPRVLVIGLKGLPSFGGAATVGENIIDQLKDTYGFTVLSVETHASETFSLGDVRQIIFKKFPLSN</sequence>
<dbReference type="Proteomes" id="UP000019402">
    <property type="component" value="Unassembled WGS sequence"/>
</dbReference>
<dbReference type="OrthoDB" id="9811239at2"/>
<name>W7XXP1_9BACT</name>
<evidence type="ECO:0000313" key="1">
    <source>
        <dbReference type="EMBL" id="GAF03230.1"/>
    </source>
</evidence>
<accession>W7XXP1</accession>
<gene>
    <name evidence="1" type="ORF">JCM21142_41897</name>
</gene>
<dbReference type="RefSeq" id="WP_052522188.1">
    <property type="nucleotide sequence ID" value="NZ_BAMD01000020.1"/>
</dbReference>
<protein>
    <submittedName>
        <fullName evidence="1">Uncharacterized protein</fullName>
    </submittedName>
</protein>
<dbReference type="EMBL" id="BAMD01000020">
    <property type="protein sequence ID" value="GAF03230.1"/>
    <property type="molecule type" value="Genomic_DNA"/>
</dbReference>
<keyword evidence="2" id="KW-1185">Reference proteome</keyword>
<reference evidence="1 2" key="1">
    <citation type="journal article" date="2014" name="Genome Announc.">
        <title>Draft Genome Sequence of Cytophaga fermentans JCM 21142T, a Facultative Anaerobe Isolated from Marine Mud.</title>
        <authorList>
            <person name="Starns D."/>
            <person name="Oshima K."/>
            <person name="Suda W."/>
            <person name="Iino T."/>
            <person name="Yuki M."/>
            <person name="Inoue J."/>
            <person name="Kitamura K."/>
            <person name="Iida T."/>
            <person name="Darby A."/>
            <person name="Hattori M."/>
            <person name="Ohkuma M."/>
        </authorList>
    </citation>
    <scope>NUCLEOTIDE SEQUENCE [LARGE SCALE GENOMIC DNA]</scope>
    <source>
        <strain evidence="1 2">JCM 21142</strain>
    </source>
</reference>
<evidence type="ECO:0000313" key="2">
    <source>
        <dbReference type="Proteomes" id="UP000019402"/>
    </source>
</evidence>
<dbReference type="AlphaFoldDB" id="W7XXP1"/>
<organism evidence="1 2">
    <name type="scientific">Saccharicrinis fermentans DSM 9555 = JCM 21142</name>
    <dbReference type="NCBI Taxonomy" id="869213"/>
    <lineage>
        <taxon>Bacteria</taxon>
        <taxon>Pseudomonadati</taxon>
        <taxon>Bacteroidota</taxon>
        <taxon>Bacteroidia</taxon>
        <taxon>Marinilabiliales</taxon>
        <taxon>Marinilabiliaceae</taxon>
        <taxon>Saccharicrinis</taxon>
    </lineage>
</organism>